<dbReference type="OrthoDB" id="291694at2"/>
<proteinExistence type="predicted"/>
<comment type="caution">
    <text evidence="1">The sequence shown here is derived from an EMBL/GenBank/DDBJ whole genome shotgun (WGS) entry which is preliminary data.</text>
</comment>
<name>A0A5C5YD44_9BACT</name>
<evidence type="ECO:0000313" key="2">
    <source>
        <dbReference type="Proteomes" id="UP000318478"/>
    </source>
</evidence>
<dbReference type="AlphaFoldDB" id="A0A5C5YD44"/>
<protein>
    <submittedName>
        <fullName evidence="1">Uncharacterized protein</fullName>
    </submittedName>
</protein>
<sequence>MTLHIPDDLAKQLADQASAAGVDYEAFVVSQLRASVSQAKASQQADLNEVLSPVREAFEQSGMTEDEAVELFEQEKHAMRRGE</sequence>
<organism evidence="1 2">
    <name type="scientific">Posidoniimonas polymericola</name>
    <dbReference type="NCBI Taxonomy" id="2528002"/>
    <lineage>
        <taxon>Bacteria</taxon>
        <taxon>Pseudomonadati</taxon>
        <taxon>Planctomycetota</taxon>
        <taxon>Planctomycetia</taxon>
        <taxon>Pirellulales</taxon>
        <taxon>Lacipirellulaceae</taxon>
        <taxon>Posidoniimonas</taxon>
    </lineage>
</organism>
<dbReference type="Proteomes" id="UP000318478">
    <property type="component" value="Unassembled WGS sequence"/>
</dbReference>
<dbReference type="EMBL" id="SJPO01000009">
    <property type="protein sequence ID" value="TWT73637.1"/>
    <property type="molecule type" value="Genomic_DNA"/>
</dbReference>
<reference evidence="1 2" key="1">
    <citation type="submission" date="2019-02" db="EMBL/GenBank/DDBJ databases">
        <title>Deep-cultivation of Planctomycetes and their phenomic and genomic characterization uncovers novel biology.</title>
        <authorList>
            <person name="Wiegand S."/>
            <person name="Jogler M."/>
            <person name="Boedeker C."/>
            <person name="Pinto D."/>
            <person name="Vollmers J."/>
            <person name="Rivas-Marin E."/>
            <person name="Kohn T."/>
            <person name="Peeters S.H."/>
            <person name="Heuer A."/>
            <person name="Rast P."/>
            <person name="Oberbeckmann S."/>
            <person name="Bunk B."/>
            <person name="Jeske O."/>
            <person name="Meyerdierks A."/>
            <person name="Storesund J.E."/>
            <person name="Kallscheuer N."/>
            <person name="Luecker S."/>
            <person name="Lage O.M."/>
            <person name="Pohl T."/>
            <person name="Merkel B.J."/>
            <person name="Hornburger P."/>
            <person name="Mueller R.-W."/>
            <person name="Bruemmer F."/>
            <person name="Labrenz M."/>
            <person name="Spormann A.M."/>
            <person name="Op Den Camp H."/>
            <person name="Overmann J."/>
            <person name="Amann R."/>
            <person name="Jetten M.S.M."/>
            <person name="Mascher T."/>
            <person name="Medema M.H."/>
            <person name="Devos D.P."/>
            <person name="Kaster A.-K."/>
            <person name="Ovreas L."/>
            <person name="Rohde M."/>
            <person name="Galperin M.Y."/>
            <person name="Jogler C."/>
        </authorList>
    </citation>
    <scope>NUCLEOTIDE SEQUENCE [LARGE SCALE GENOMIC DNA]</scope>
    <source>
        <strain evidence="1 2">Pla123a</strain>
    </source>
</reference>
<accession>A0A5C5YD44</accession>
<dbReference type="RefSeq" id="WP_146589318.1">
    <property type="nucleotide sequence ID" value="NZ_SJPO01000009.1"/>
</dbReference>
<gene>
    <name evidence="1" type="ORF">Pla123a_35250</name>
</gene>
<evidence type="ECO:0000313" key="1">
    <source>
        <dbReference type="EMBL" id="TWT73637.1"/>
    </source>
</evidence>
<keyword evidence="2" id="KW-1185">Reference proteome</keyword>